<feature type="transmembrane region" description="Helical" evidence="1">
    <location>
        <begin position="157"/>
        <end position="178"/>
    </location>
</feature>
<keyword evidence="3" id="KW-1185">Reference proteome</keyword>
<dbReference type="GO" id="GO:0005886">
    <property type="term" value="C:plasma membrane"/>
    <property type="evidence" value="ECO:0007669"/>
    <property type="project" value="TreeGrafter"/>
</dbReference>
<dbReference type="Proteomes" id="UP000036938">
    <property type="component" value="Unassembled WGS sequence"/>
</dbReference>
<dbReference type="Pfam" id="PF03729">
    <property type="entry name" value="DUF308"/>
    <property type="match status" value="1"/>
</dbReference>
<evidence type="ECO:0000313" key="2">
    <source>
        <dbReference type="EMBL" id="KNG92109.1"/>
    </source>
</evidence>
<accession>A0A0L1JK25</accession>
<evidence type="ECO:0000313" key="3">
    <source>
        <dbReference type="Proteomes" id="UP000036938"/>
    </source>
</evidence>
<dbReference type="InterPro" id="IPR005325">
    <property type="entry name" value="DUF308_memb"/>
</dbReference>
<name>A0A0L1JK25_9RHOB</name>
<dbReference type="EMBL" id="AQQZ01000015">
    <property type="protein sequence ID" value="KNG92109.1"/>
    <property type="molecule type" value="Genomic_DNA"/>
</dbReference>
<dbReference type="PANTHER" id="PTHR34989:SF1">
    <property type="entry name" value="PROTEIN HDED"/>
    <property type="match status" value="1"/>
</dbReference>
<feature type="transmembrane region" description="Helical" evidence="1">
    <location>
        <begin position="73"/>
        <end position="93"/>
    </location>
</feature>
<proteinExistence type="predicted"/>
<protein>
    <recommendedName>
        <fullName evidence="4">HdeD protein</fullName>
    </recommendedName>
</protein>
<dbReference type="PANTHER" id="PTHR34989">
    <property type="entry name" value="PROTEIN HDED"/>
    <property type="match status" value="1"/>
</dbReference>
<feature type="transmembrane region" description="Helical" evidence="1">
    <location>
        <begin position="48"/>
        <end position="66"/>
    </location>
</feature>
<keyword evidence="1" id="KW-0812">Transmembrane</keyword>
<feature type="transmembrane region" description="Helical" evidence="1">
    <location>
        <begin position="99"/>
        <end position="120"/>
    </location>
</feature>
<comment type="caution">
    <text evidence="2">The sequence shown here is derived from an EMBL/GenBank/DDBJ whole genome shotgun (WGS) entry which is preliminary data.</text>
</comment>
<dbReference type="OrthoDB" id="9815400at2"/>
<feature type="transmembrane region" description="Helical" evidence="1">
    <location>
        <begin position="132"/>
        <end position="151"/>
    </location>
</feature>
<organism evidence="2 3">
    <name type="scientific">Pseudaestuariivita atlantica</name>
    <dbReference type="NCBI Taxonomy" id="1317121"/>
    <lineage>
        <taxon>Bacteria</taxon>
        <taxon>Pseudomonadati</taxon>
        <taxon>Pseudomonadota</taxon>
        <taxon>Alphaproteobacteria</taxon>
        <taxon>Rhodobacterales</taxon>
        <taxon>Paracoccaceae</taxon>
        <taxon>Pseudaestuariivita</taxon>
    </lineage>
</organism>
<evidence type="ECO:0008006" key="4">
    <source>
        <dbReference type="Google" id="ProtNLM"/>
    </source>
</evidence>
<evidence type="ECO:0000256" key="1">
    <source>
        <dbReference type="SAM" id="Phobius"/>
    </source>
</evidence>
<sequence>MGDNQMKSSFNAEDARGNGWFTVLGIVMILTGIGAFAFPMVASLSVELLVGVAFLVGGIATLFQAFQEKEWGGVVWLLAIGIVYVLGGIVFLANPFGGLLALTVFLGMVFVAEGLTRLILGLQMRDQPRWGLLVASGLMSIVLGVLVFSGIANGASLAFIGVLVGINFIFAGSAFVALGSAKTDGTGNQAA</sequence>
<gene>
    <name evidence="2" type="ORF">ATO11_19115</name>
</gene>
<keyword evidence="1" id="KW-1133">Transmembrane helix</keyword>
<dbReference type="STRING" id="1317121.ATO11_19115"/>
<dbReference type="AlphaFoldDB" id="A0A0L1JK25"/>
<feature type="transmembrane region" description="Helical" evidence="1">
    <location>
        <begin position="20"/>
        <end position="42"/>
    </location>
</feature>
<keyword evidence="1" id="KW-0472">Membrane</keyword>
<dbReference type="InterPro" id="IPR052712">
    <property type="entry name" value="Acid_resist_chaperone_HdeD"/>
</dbReference>
<reference evidence="2 3" key="1">
    <citation type="journal article" date="2015" name="Int. J. Syst. Evol. Microbiol.">
        <title>Aestuariivita atlantica sp. nov., isolated from deep sea sediment of the Atlantic Ocean.</title>
        <authorList>
            <person name="Li G."/>
            <person name="Lai Q."/>
            <person name="Du Y."/>
            <person name="Liu X."/>
            <person name="Sun F."/>
            <person name="Shao Z."/>
        </authorList>
    </citation>
    <scope>NUCLEOTIDE SEQUENCE [LARGE SCALE GENOMIC DNA]</scope>
    <source>
        <strain evidence="2 3">22II-S11-z3</strain>
    </source>
</reference>